<feature type="transmembrane region" description="Helical" evidence="1">
    <location>
        <begin position="132"/>
        <end position="156"/>
    </location>
</feature>
<dbReference type="Proteomes" id="UP001221838">
    <property type="component" value="Unassembled WGS sequence"/>
</dbReference>
<accession>A0ABT5D4G7</accession>
<keyword evidence="3" id="KW-1185">Reference proteome</keyword>
<evidence type="ECO:0008006" key="4">
    <source>
        <dbReference type="Google" id="ProtNLM"/>
    </source>
</evidence>
<keyword evidence="1" id="KW-0812">Transmembrane</keyword>
<gene>
    <name evidence="2" type="ORF">POL68_08785</name>
</gene>
<name>A0ABT5D4G7_9BACT</name>
<reference evidence="2 3" key="1">
    <citation type="submission" date="2022-11" db="EMBL/GenBank/DDBJ databases">
        <title>Minimal conservation of predation-associated metabolite biosynthetic gene clusters underscores biosynthetic potential of Myxococcota including descriptions for ten novel species: Archangium lansinium sp. nov., Myxococcus landrumus sp. nov., Nannocystis bai.</title>
        <authorList>
            <person name="Ahearne A."/>
            <person name="Stevens C."/>
            <person name="Dowd S."/>
        </authorList>
    </citation>
    <scope>NUCLEOTIDE SEQUENCE [LARGE SCALE GENOMIC DNA]</scope>
    <source>
        <strain evidence="2 3">NCWAL01</strain>
    </source>
</reference>
<evidence type="ECO:0000313" key="2">
    <source>
        <dbReference type="EMBL" id="MDC0708563.1"/>
    </source>
</evidence>
<feature type="transmembrane region" description="Helical" evidence="1">
    <location>
        <begin position="109"/>
        <end position="126"/>
    </location>
</feature>
<evidence type="ECO:0000313" key="3">
    <source>
        <dbReference type="Proteomes" id="UP001221838"/>
    </source>
</evidence>
<keyword evidence="1" id="KW-1133">Transmembrane helix</keyword>
<proteinExistence type="predicted"/>
<feature type="transmembrane region" description="Helical" evidence="1">
    <location>
        <begin position="15"/>
        <end position="33"/>
    </location>
</feature>
<feature type="transmembrane region" description="Helical" evidence="1">
    <location>
        <begin position="84"/>
        <end position="102"/>
    </location>
</feature>
<feature type="transmembrane region" description="Helical" evidence="1">
    <location>
        <begin position="38"/>
        <end position="54"/>
    </location>
</feature>
<sequence>MHDVFNWMFERHQNVWSWYVRPLFLIPFCFFAYKRSAWGIILTLVALLSSMFWFPKPRVLDAEVQGFLEMEKEYLTGNWPLSKILLSSLVPLSLFALALAFWKRSWKYGLILLNFIAVAKVAWSVVSDEGGMAVVAPALVGLLICDAAIAVGYFTLQNRRKIRAGR</sequence>
<keyword evidence="1" id="KW-0472">Membrane</keyword>
<dbReference type="RefSeq" id="WP_272136520.1">
    <property type="nucleotide sequence ID" value="NZ_JAQNDM010000002.1"/>
</dbReference>
<organism evidence="2 3">
    <name type="scientific">Stigmatella ashevillensis</name>
    <dbReference type="NCBI Taxonomy" id="2995309"/>
    <lineage>
        <taxon>Bacteria</taxon>
        <taxon>Pseudomonadati</taxon>
        <taxon>Myxococcota</taxon>
        <taxon>Myxococcia</taxon>
        <taxon>Myxococcales</taxon>
        <taxon>Cystobacterineae</taxon>
        <taxon>Archangiaceae</taxon>
        <taxon>Stigmatella</taxon>
    </lineage>
</organism>
<protein>
    <recommendedName>
        <fullName evidence="4">Transmembrane protein</fullName>
    </recommendedName>
</protein>
<dbReference type="EMBL" id="JAQNDM010000002">
    <property type="protein sequence ID" value="MDC0708563.1"/>
    <property type="molecule type" value="Genomic_DNA"/>
</dbReference>
<comment type="caution">
    <text evidence="2">The sequence shown here is derived from an EMBL/GenBank/DDBJ whole genome shotgun (WGS) entry which is preliminary data.</text>
</comment>
<evidence type="ECO:0000256" key="1">
    <source>
        <dbReference type="SAM" id="Phobius"/>
    </source>
</evidence>